<proteinExistence type="predicted"/>
<evidence type="ECO:0000313" key="6">
    <source>
        <dbReference type="Proteomes" id="UP000283644"/>
    </source>
</evidence>
<keyword evidence="3" id="KW-0732">Signal</keyword>
<dbReference type="GO" id="GO:0004806">
    <property type="term" value="F:triacylglycerol lipase activity"/>
    <property type="evidence" value="ECO:0007669"/>
    <property type="project" value="TreeGrafter"/>
</dbReference>
<keyword evidence="6" id="KW-1185">Reference proteome</keyword>
<sequence length="280" mass="28958">MIRPRRSAAAALFLFAPLLLVSAASSAPVPDRLGAEAPERVQYDVLGDSYGSGYGVPPYTACGRSESAYGVLVDGRQRLALDDFVACAGATTTSLIEGGQLSALDAESDLVLLSIGGNDIGWSDAVGACLLRADTDCARTTEMILGRIGSDLPAQLDTLHDQVAAAAPEARVIVTGYPRLFSPDHGSYLGASQGEQQSLNDGADVLNAALRAAAEEHGFDYVDVTHRFDGHGVNAPEPWILGLLRPDGSLEPGAFHPNAAGYEAYAAAVTAAIGPGRHGG</sequence>
<feature type="active site" description="Nucleophile" evidence="1">
    <location>
        <position position="49"/>
    </location>
</feature>
<keyword evidence="5" id="KW-0378">Hydrolase</keyword>
<dbReference type="Proteomes" id="UP000283644">
    <property type="component" value="Unassembled WGS sequence"/>
</dbReference>
<dbReference type="Gene3D" id="3.40.50.1110">
    <property type="entry name" value="SGNH hydrolase"/>
    <property type="match status" value="1"/>
</dbReference>
<dbReference type="InterPro" id="IPR013830">
    <property type="entry name" value="SGNH_hydro"/>
</dbReference>
<feature type="domain" description="SGNH hydrolase-type esterase" evidence="4">
    <location>
        <begin position="45"/>
        <end position="264"/>
    </location>
</feature>
<accession>A0A417Y2D4</accession>
<feature type="disulfide bond" evidence="2">
    <location>
        <begin position="129"/>
        <end position="137"/>
    </location>
</feature>
<keyword evidence="2" id="KW-1015">Disulfide bond</keyword>
<feature type="chain" id="PRO_5039296220" evidence="3">
    <location>
        <begin position="27"/>
        <end position="280"/>
    </location>
</feature>
<dbReference type="GO" id="GO:0019433">
    <property type="term" value="P:triglyceride catabolic process"/>
    <property type="evidence" value="ECO:0007669"/>
    <property type="project" value="TreeGrafter"/>
</dbReference>
<dbReference type="SUPFAM" id="SSF52266">
    <property type="entry name" value="SGNH hydrolase"/>
    <property type="match status" value="1"/>
</dbReference>
<dbReference type="Pfam" id="PF13472">
    <property type="entry name" value="Lipase_GDSL_2"/>
    <property type="match status" value="1"/>
</dbReference>
<reference evidence="5 6" key="1">
    <citation type="submission" date="2018-09" db="EMBL/GenBank/DDBJ databases">
        <title>Genome sequencing of Nocardioides immobilis CCTCC AB 2017083 for comparison to Nocardioides silvaticus.</title>
        <authorList>
            <person name="Li C."/>
            <person name="Wang G."/>
        </authorList>
    </citation>
    <scope>NUCLEOTIDE SEQUENCE [LARGE SCALE GENOMIC DNA]</scope>
    <source>
        <strain evidence="5 6">CCTCC AB 2017083</strain>
    </source>
</reference>
<dbReference type="PANTHER" id="PTHR37981:SF1">
    <property type="entry name" value="SGNH HYDROLASE-TYPE ESTERASE DOMAIN-CONTAINING PROTEIN"/>
    <property type="match status" value="1"/>
</dbReference>
<organism evidence="5 6">
    <name type="scientific">Nocardioides immobilis</name>
    <dbReference type="NCBI Taxonomy" id="2049295"/>
    <lineage>
        <taxon>Bacteria</taxon>
        <taxon>Bacillati</taxon>
        <taxon>Actinomycetota</taxon>
        <taxon>Actinomycetes</taxon>
        <taxon>Propionibacteriales</taxon>
        <taxon>Nocardioidaceae</taxon>
        <taxon>Nocardioides</taxon>
    </lineage>
</organism>
<dbReference type="AlphaFoldDB" id="A0A417Y2D4"/>
<evidence type="ECO:0000259" key="4">
    <source>
        <dbReference type="Pfam" id="PF13472"/>
    </source>
</evidence>
<dbReference type="OrthoDB" id="5503950at2"/>
<dbReference type="PANTHER" id="PTHR37981">
    <property type="entry name" value="LIPASE 2"/>
    <property type="match status" value="1"/>
</dbReference>
<dbReference type="InterPro" id="IPR037460">
    <property type="entry name" value="SEST-like"/>
</dbReference>
<comment type="caution">
    <text evidence="5">The sequence shown here is derived from an EMBL/GenBank/DDBJ whole genome shotgun (WGS) entry which is preliminary data.</text>
</comment>
<evidence type="ECO:0000256" key="1">
    <source>
        <dbReference type="PIRSR" id="PIRSR637460-1"/>
    </source>
</evidence>
<protein>
    <submittedName>
        <fullName evidence="5">SGNH/GDSL hydrolase family protein</fullName>
    </submittedName>
</protein>
<feature type="disulfide bond" evidence="2">
    <location>
        <begin position="62"/>
        <end position="87"/>
    </location>
</feature>
<dbReference type="InterPro" id="IPR036514">
    <property type="entry name" value="SGNH_hydro_sf"/>
</dbReference>
<evidence type="ECO:0000313" key="5">
    <source>
        <dbReference type="EMBL" id="RHW26741.1"/>
    </source>
</evidence>
<feature type="signal peptide" evidence="3">
    <location>
        <begin position="1"/>
        <end position="26"/>
    </location>
</feature>
<gene>
    <name evidence="5" type="ORF">D0Z08_13390</name>
</gene>
<dbReference type="CDD" id="cd01823">
    <property type="entry name" value="SEST_like"/>
    <property type="match status" value="1"/>
</dbReference>
<dbReference type="EMBL" id="QXGH01000016">
    <property type="protein sequence ID" value="RHW26741.1"/>
    <property type="molecule type" value="Genomic_DNA"/>
</dbReference>
<dbReference type="RefSeq" id="WP_118925738.1">
    <property type="nucleotide sequence ID" value="NZ_QXGH01000016.1"/>
</dbReference>
<name>A0A417Y2D4_9ACTN</name>
<feature type="active site" evidence="1">
    <location>
        <position position="256"/>
    </location>
</feature>
<evidence type="ECO:0000256" key="3">
    <source>
        <dbReference type="SAM" id="SignalP"/>
    </source>
</evidence>
<evidence type="ECO:0000256" key="2">
    <source>
        <dbReference type="PIRSR" id="PIRSR637460-2"/>
    </source>
</evidence>